<evidence type="ECO:0000313" key="1">
    <source>
        <dbReference type="EMBL" id="MBY0098782.1"/>
    </source>
</evidence>
<protein>
    <submittedName>
        <fullName evidence="1">Uncharacterized protein</fullName>
    </submittedName>
</protein>
<organism evidence="1 2">
    <name type="scientific">Mesobacillus maritimus</name>
    <dbReference type="NCBI Taxonomy" id="1643336"/>
    <lineage>
        <taxon>Bacteria</taxon>
        <taxon>Bacillati</taxon>
        <taxon>Bacillota</taxon>
        <taxon>Bacilli</taxon>
        <taxon>Bacillales</taxon>
        <taxon>Bacillaceae</taxon>
        <taxon>Mesobacillus</taxon>
    </lineage>
</organism>
<sequence length="83" mass="9773">MMVPLEVRIRIEETSIYSCGYILIRNKSDLSRSAYDYIQNIKRETGYRNTFIEKVVVNGTEDLTEEVRKIINLQLPTIGDIFW</sequence>
<dbReference type="EMBL" id="JACWFH010000027">
    <property type="protein sequence ID" value="MBY0098782.1"/>
    <property type="molecule type" value="Genomic_DNA"/>
</dbReference>
<name>A0ABS7K939_9BACI</name>
<gene>
    <name evidence="1" type="ORF">H0185_18615</name>
</gene>
<reference evidence="1 2" key="1">
    <citation type="submission" date="2020-07" db="EMBL/GenBank/DDBJ databases">
        <title>Fungal Genomes of the International Space Station.</title>
        <authorList>
            <person name="Seuylemezian A."/>
            <person name="Singh N.K."/>
            <person name="Wood J."/>
            <person name="Venkateswaran K."/>
        </authorList>
    </citation>
    <scope>NUCLEOTIDE SEQUENCE [LARGE SCALE GENOMIC DNA]</scope>
    <source>
        <strain evidence="1 2">PL-B2</strain>
    </source>
</reference>
<keyword evidence="2" id="KW-1185">Reference proteome</keyword>
<dbReference type="RefSeq" id="WP_221874999.1">
    <property type="nucleotide sequence ID" value="NZ_JACWFH010000027.1"/>
</dbReference>
<proteinExistence type="predicted"/>
<accession>A0ABS7K939</accession>
<dbReference type="Proteomes" id="UP000769780">
    <property type="component" value="Unassembled WGS sequence"/>
</dbReference>
<evidence type="ECO:0000313" key="2">
    <source>
        <dbReference type="Proteomes" id="UP000769780"/>
    </source>
</evidence>
<comment type="caution">
    <text evidence="1">The sequence shown here is derived from an EMBL/GenBank/DDBJ whole genome shotgun (WGS) entry which is preliminary data.</text>
</comment>